<dbReference type="PROSITE" id="PS51746">
    <property type="entry name" value="PPM_2"/>
    <property type="match status" value="1"/>
</dbReference>
<organism evidence="7 8">
    <name type="scientific">Thraustotheca clavata</name>
    <dbReference type="NCBI Taxonomy" id="74557"/>
    <lineage>
        <taxon>Eukaryota</taxon>
        <taxon>Sar</taxon>
        <taxon>Stramenopiles</taxon>
        <taxon>Oomycota</taxon>
        <taxon>Saprolegniomycetes</taxon>
        <taxon>Saprolegniales</taxon>
        <taxon>Achlyaceae</taxon>
        <taxon>Thraustotheca</taxon>
    </lineage>
</organism>
<proteinExistence type="inferred from homology"/>
<gene>
    <name evidence="7" type="ORF">THRCLA_11476</name>
</gene>
<evidence type="ECO:0000256" key="3">
    <source>
        <dbReference type="ARBA" id="ARBA00022801"/>
    </source>
</evidence>
<accession>A0A1V9Y7P4</accession>
<evidence type="ECO:0000256" key="4">
    <source>
        <dbReference type="ARBA" id="ARBA00022912"/>
    </source>
</evidence>
<dbReference type="EMBL" id="JNBS01004917">
    <property type="protein sequence ID" value="OQR81714.1"/>
    <property type="molecule type" value="Genomic_DNA"/>
</dbReference>
<feature type="domain" description="PPM-type phosphatase" evidence="6">
    <location>
        <begin position="13"/>
        <end position="265"/>
    </location>
</feature>
<evidence type="ECO:0000313" key="7">
    <source>
        <dbReference type="EMBL" id="OQR81714.1"/>
    </source>
</evidence>
<evidence type="ECO:0000256" key="5">
    <source>
        <dbReference type="RuleBase" id="RU003465"/>
    </source>
</evidence>
<keyword evidence="3 5" id="KW-0378">Hydrolase</keyword>
<dbReference type="InterPro" id="IPR001932">
    <property type="entry name" value="PPM-type_phosphatase-like_dom"/>
</dbReference>
<dbReference type="Proteomes" id="UP000243217">
    <property type="component" value="Unassembled WGS sequence"/>
</dbReference>
<evidence type="ECO:0000256" key="1">
    <source>
        <dbReference type="ARBA" id="ARBA00004170"/>
    </source>
</evidence>
<dbReference type="Gene3D" id="3.60.40.10">
    <property type="entry name" value="PPM-type phosphatase domain"/>
    <property type="match status" value="1"/>
</dbReference>
<dbReference type="SUPFAM" id="SSF81606">
    <property type="entry name" value="PP2C-like"/>
    <property type="match status" value="1"/>
</dbReference>
<evidence type="ECO:0000259" key="6">
    <source>
        <dbReference type="PROSITE" id="PS51746"/>
    </source>
</evidence>
<name>A0A1V9Y7P4_9STRA</name>
<comment type="subcellular location">
    <subcellularLocation>
        <location evidence="1">Membrane</location>
        <topology evidence="1">Peripheral membrane protein</topology>
    </subcellularLocation>
</comment>
<dbReference type="InterPro" id="IPR000222">
    <property type="entry name" value="PP2C_BS"/>
</dbReference>
<dbReference type="PROSITE" id="PS01032">
    <property type="entry name" value="PPM_1"/>
    <property type="match status" value="1"/>
</dbReference>
<comment type="caution">
    <text evidence="7">The sequence shown here is derived from an EMBL/GenBank/DDBJ whole genome shotgun (WGS) entry which is preliminary data.</text>
</comment>
<dbReference type="Pfam" id="PF00481">
    <property type="entry name" value="PP2C"/>
    <property type="match status" value="1"/>
</dbReference>
<sequence>MPSVPPMTSCRLLSFYEEMNPSKRKTMEDTIRVVDGFLCTPQNGFFAVYDGHGEVDLYTKTKRKIGRHVSVYLQDRLHKVIEAEAARKDGATMEELLERAFILTDMDCCMEEYSENTGSTAVVAVIVQEGPERMLYTANAGDSRAVLCKDGNAIRLSQDHKAENPEEAIQNRVSGVLAITRSFGDRWLKRWVISKPFVSRTMVDEHVDFIILACDGVWDELDDQEAVNIVLALDPLERSQAAKYLVDSALEQGSCDNISAVVIFLK</sequence>
<dbReference type="GO" id="GO:0004722">
    <property type="term" value="F:protein serine/threonine phosphatase activity"/>
    <property type="evidence" value="ECO:0007669"/>
    <property type="project" value="InterPro"/>
</dbReference>
<dbReference type="STRING" id="74557.A0A1V9Y7P4"/>
<keyword evidence="8" id="KW-1185">Reference proteome</keyword>
<dbReference type="SMART" id="SM00332">
    <property type="entry name" value="PP2Cc"/>
    <property type="match status" value="1"/>
</dbReference>
<keyword evidence="4 5" id="KW-0904">Protein phosphatase</keyword>
<dbReference type="OrthoDB" id="10264738at2759"/>
<dbReference type="PANTHER" id="PTHR47992">
    <property type="entry name" value="PROTEIN PHOSPHATASE"/>
    <property type="match status" value="1"/>
</dbReference>
<dbReference type="AlphaFoldDB" id="A0A1V9Y7P4"/>
<protein>
    <submittedName>
        <fullName evidence="7">Phosphatase 2C</fullName>
    </submittedName>
</protein>
<dbReference type="GO" id="GO:0016020">
    <property type="term" value="C:membrane"/>
    <property type="evidence" value="ECO:0007669"/>
    <property type="project" value="UniProtKB-SubCell"/>
</dbReference>
<dbReference type="CDD" id="cd00143">
    <property type="entry name" value="PP2Cc"/>
    <property type="match status" value="1"/>
</dbReference>
<comment type="similarity">
    <text evidence="5">Belongs to the PP2C family.</text>
</comment>
<reference evidence="7 8" key="1">
    <citation type="journal article" date="2014" name="Genome Biol. Evol.">
        <title>The secreted proteins of Achlya hypogyna and Thraustotheca clavata identify the ancestral oomycete secretome and reveal gene acquisitions by horizontal gene transfer.</title>
        <authorList>
            <person name="Misner I."/>
            <person name="Blouin N."/>
            <person name="Leonard G."/>
            <person name="Richards T.A."/>
            <person name="Lane C.E."/>
        </authorList>
    </citation>
    <scope>NUCLEOTIDE SEQUENCE [LARGE SCALE GENOMIC DNA]</scope>
    <source>
        <strain evidence="7 8">ATCC 34112</strain>
    </source>
</reference>
<dbReference type="InterPro" id="IPR015655">
    <property type="entry name" value="PP2C"/>
</dbReference>
<evidence type="ECO:0000313" key="8">
    <source>
        <dbReference type="Proteomes" id="UP000243217"/>
    </source>
</evidence>
<keyword evidence="2" id="KW-0479">Metal-binding</keyword>
<dbReference type="InterPro" id="IPR036457">
    <property type="entry name" value="PPM-type-like_dom_sf"/>
</dbReference>
<evidence type="ECO:0000256" key="2">
    <source>
        <dbReference type="ARBA" id="ARBA00022723"/>
    </source>
</evidence>
<dbReference type="GO" id="GO:0046872">
    <property type="term" value="F:metal ion binding"/>
    <property type="evidence" value="ECO:0007669"/>
    <property type="project" value="UniProtKB-KW"/>
</dbReference>